<proteinExistence type="inferred from homology"/>
<gene>
    <name evidence="6" type="ORF">H8693_00715</name>
</gene>
<evidence type="ECO:0000256" key="4">
    <source>
        <dbReference type="SAM" id="SignalP"/>
    </source>
</evidence>
<protein>
    <submittedName>
        <fullName evidence="6">ABC transporter substrate-binding protein</fullName>
    </submittedName>
</protein>
<evidence type="ECO:0000256" key="1">
    <source>
        <dbReference type="ARBA" id="ARBA00004418"/>
    </source>
</evidence>
<accession>A0A926HV02</accession>
<dbReference type="Gene3D" id="3.40.190.10">
    <property type="entry name" value="Periplasmic binding protein-like II"/>
    <property type="match status" value="2"/>
</dbReference>
<organism evidence="6 7">
    <name type="scientific">Guopingia tenuis</name>
    <dbReference type="NCBI Taxonomy" id="2763656"/>
    <lineage>
        <taxon>Bacteria</taxon>
        <taxon>Bacillati</taxon>
        <taxon>Bacillota</taxon>
        <taxon>Clostridia</taxon>
        <taxon>Christensenellales</taxon>
        <taxon>Christensenellaceae</taxon>
        <taxon>Guopingia</taxon>
    </lineage>
</organism>
<sequence length="332" mass="36350">MKKSLLFLMAALLVVGLLAGCTPQEEKVKITVSEVTHSVFYAPQYAAIALGYFEDEGLDVELINGEGADKVMTAVVAGQVDIGLAGPEAAIYVYNEGKEDYAKVFAQLTKRDGSFIMGRTQDDDFSFADLKGKHLLGGRKGGVPYMTLEYVLKNNGVQPSDLNLDTSIQFANMAGAFAGGTGDYVTLFEPTASLFEQEGKGYVLASVGQESGEIPYTAYFANSSYIEKNPEVIQKFTNAIARAQQWITTATPKEIAQTIADFFPDTDLEILEKVAKRYQEIDAWNATPFMTEDAFNRLQDVMEEAGELTQRADYSKLVDNSYATRAADSLKK</sequence>
<evidence type="ECO:0000256" key="2">
    <source>
        <dbReference type="ARBA" id="ARBA00010742"/>
    </source>
</evidence>
<name>A0A926HV02_9FIRM</name>
<feature type="signal peptide" evidence="4">
    <location>
        <begin position="1"/>
        <end position="19"/>
    </location>
</feature>
<dbReference type="PROSITE" id="PS51257">
    <property type="entry name" value="PROKAR_LIPOPROTEIN"/>
    <property type="match status" value="1"/>
</dbReference>
<dbReference type="PANTHER" id="PTHR30024:SF47">
    <property type="entry name" value="TAURINE-BINDING PERIPLASMIC PROTEIN"/>
    <property type="match status" value="1"/>
</dbReference>
<dbReference type="PANTHER" id="PTHR30024">
    <property type="entry name" value="ALIPHATIC SULFONATES-BINDING PROTEIN-RELATED"/>
    <property type="match status" value="1"/>
</dbReference>
<dbReference type="Pfam" id="PF09084">
    <property type="entry name" value="NMT1"/>
    <property type="match status" value="1"/>
</dbReference>
<dbReference type="EMBL" id="JACRSS010000001">
    <property type="protein sequence ID" value="MBC8537454.1"/>
    <property type="molecule type" value="Genomic_DNA"/>
</dbReference>
<dbReference type="InterPro" id="IPR015168">
    <property type="entry name" value="SsuA/THI5"/>
</dbReference>
<comment type="subcellular location">
    <subcellularLocation>
        <location evidence="1">Periplasm</location>
    </subcellularLocation>
</comment>
<evidence type="ECO:0000313" key="7">
    <source>
        <dbReference type="Proteomes" id="UP000617951"/>
    </source>
</evidence>
<feature type="domain" description="SsuA/THI5-like" evidence="5">
    <location>
        <begin position="42"/>
        <end position="248"/>
    </location>
</feature>
<dbReference type="CDD" id="cd01008">
    <property type="entry name" value="PBP2_NrtA_SsuA_CpmA_like"/>
    <property type="match status" value="1"/>
</dbReference>
<feature type="chain" id="PRO_5038713141" evidence="4">
    <location>
        <begin position="20"/>
        <end position="332"/>
    </location>
</feature>
<dbReference type="SUPFAM" id="SSF53850">
    <property type="entry name" value="Periplasmic binding protein-like II"/>
    <property type="match status" value="1"/>
</dbReference>
<comment type="similarity">
    <text evidence="2">Belongs to the bacterial solute-binding protein SsuA/TauA family.</text>
</comment>
<keyword evidence="7" id="KW-1185">Reference proteome</keyword>
<evidence type="ECO:0000259" key="5">
    <source>
        <dbReference type="Pfam" id="PF09084"/>
    </source>
</evidence>
<dbReference type="AlphaFoldDB" id="A0A926HV02"/>
<reference evidence="6" key="1">
    <citation type="submission" date="2020-08" db="EMBL/GenBank/DDBJ databases">
        <title>Genome public.</title>
        <authorList>
            <person name="Liu C."/>
            <person name="Sun Q."/>
        </authorList>
    </citation>
    <scope>NUCLEOTIDE SEQUENCE</scope>
    <source>
        <strain evidence="6">NSJ-63</strain>
    </source>
</reference>
<dbReference type="RefSeq" id="WP_249279366.1">
    <property type="nucleotide sequence ID" value="NZ_JACRSS010000001.1"/>
</dbReference>
<dbReference type="GO" id="GO:0042597">
    <property type="term" value="C:periplasmic space"/>
    <property type="evidence" value="ECO:0007669"/>
    <property type="project" value="UniProtKB-SubCell"/>
</dbReference>
<keyword evidence="3 4" id="KW-0732">Signal</keyword>
<evidence type="ECO:0000313" key="6">
    <source>
        <dbReference type="EMBL" id="MBC8537454.1"/>
    </source>
</evidence>
<evidence type="ECO:0000256" key="3">
    <source>
        <dbReference type="ARBA" id="ARBA00022729"/>
    </source>
</evidence>
<comment type="caution">
    <text evidence="6">The sequence shown here is derived from an EMBL/GenBank/DDBJ whole genome shotgun (WGS) entry which is preliminary data.</text>
</comment>
<dbReference type="Proteomes" id="UP000617951">
    <property type="component" value="Unassembled WGS sequence"/>
</dbReference>